<reference evidence="2" key="1">
    <citation type="journal article" date="2022" name="bioRxiv">
        <title>Sequencing and chromosome-scale assembly of the giantPleurodeles waltlgenome.</title>
        <authorList>
            <person name="Brown T."/>
            <person name="Elewa A."/>
            <person name="Iarovenko S."/>
            <person name="Subramanian E."/>
            <person name="Araus A.J."/>
            <person name="Petzold A."/>
            <person name="Susuki M."/>
            <person name="Suzuki K.-i.T."/>
            <person name="Hayashi T."/>
            <person name="Toyoda A."/>
            <person name="Oliveira C."/>
            <person name="Osipova E."/>
            <person name="Leigh N.D."/>
            <person name="Simon A."/>
            <person name="Yun M.H."/>
        </authorList>
    </citation>
    <scope>NUCLEOTIDE SEQUENCE</scope>
    <source>
        <strain evidence="2">20211129_DDA</strain>
        <tissue evidence="2">Liver</tissue>
    </source>
</reference>
<sequence length="206" mass="23212">MNPTLGDIIPHCENTAALQKQASEQLCQHGTNNNCMSRKRHAQTKLLRLGNQVLVRNRRPKGKFKLPFELMPWTIVKISGTMITAICEKEYINRNVSFFKCYWSDGRGPVSCDADESDNLEDIERREEEVITGPPEDKGMCAPQERELDRMSDSSVAPSRGVSEGLSGGSNPTSAERRVPQREGLVRYDPRPRPVPSSQLRDFVLI</sequence>
<comment type="caution">
    <text evidence="2">The sequence shown here is derived from an EMBL/GenBank/DDBJ whole genome shotgun (WGS) entry which is preliminary data.</text>
</comment>
<feature type="compositionally biased region" description="Basic and acidic residues" evidence="1">
    <location>
        <begin position="126"/>
        <end position="152"/>
    </location>
</feature>
<dbReference type="AlphaFoldDB" id="A0AAV7SLX0"/>
<dbReference type="Proteomes" id="UP001066276">
    <property type="component" value="Chromosome 4_2"/>
</dbReference>
<dbReference type="EMBL" id="JANPWB010000008">
    <property type="protein sequence ID" value="KAJ1165021.1"/>
    <property type="molecule type" value="Genomic_DNA"/>
</dbReference>
<evidence type="ECO:0000313" key="3">
    <source>
        <dbReference type="Proteomes" id="UP001066276"/>
    </source>
</evidence>
<proteinExistence type="predicted"/>
<feature type="compositionally biased region" description="Basic and acidic residues" evidence="1">
    <location>
        <begin position="175"/>
        <end position="192"/>
    </location>
</feature>
<feature type="region of interest" description="Disordered" evidence="1">
    <location>
        <begin position="126"/>
        <end position="206"/>
    </location>
</feature>
<name>A0AAV7SLX0_PLEWA</name>
<keyword evidence="3" id="KW-1185">Reference proteome</keyword>
<evidence type="ECO:0000313" key="2">
    <source>
        <dbReference type="EMBL" id="KAJ1165021.1"/>
    </source>
</evidence>
<accession>A0AAV7SLX0</accession>
<protein>
    <submittedName>
        <fullName evidence="2">Uncharacterized protein</fullName>
    </submittedName>
</protein>
<gene>
    <name evidence="2" type="ORF">NDU88_005451</name>
</gene>
<organism evidence="2 3">
    <name type="scientific">Pleurodeles waltl</name>
    <name type="common">Iberian ribbed newt</name>
    <dbReference type="NCBI Taxonomy" id="8319"/>
    <lineage>
        <taxon>Eukaryota</taxon>
        <taxon>Metazoa</taxon>
        <taxon>Chordata</taxon>
        <taxon>Craniata</taxon>
        <taxon>Vertebrata</taxon>
        <taxon>Euteleostomi</taxon>
        <taxon>Amphibia</taxon>
        <taxon>Batrachia</taxon>
        <taxon>Caudata</taxon>
        <taxon>Salamandroidea</taxon>
        <taxon>Salamandridae</taxon>
        <taxon>Pleurodelinae</taxon>
        <taxon>Pleurodeles</taxon>
    </lineage>
</organism>
<evidence type="ECO:0000256" key="1">
    <source>
        <dbReference type="SAM" id="MobiDB-lite"/>
    </source>
</evidence>